<dbReference type="AlphaFoldDB" id="A0A0L6ZCE2"/>
<dbReference type="CDD" id="cd00077">
    <property type="entry name" value="HDc"/>
    <property type="match status" value="1"/>
</dbReference>
<reference evidence="4" key="1">
    <citation type="submission" date="2015-08" db="EMBL/GenBank/DDBJ databases">
        <title>Genome sequence of the strict anaerobe Clostridium homopropionicum LuHBu1 (DSM 5847T).</title>
        <authorList>
            <person name="Poehlein A."/>
            <person name="Beck M."/>
            <person name="Schiel-Bengelsdorf B."/>
            <person name="Bengelsdorf F.R."/>
            <person name="Daniel R."/>
            <person name="Duerre P."/>
        </authorList>
    </citation>
    <scope>NUCLEOTIDE SEQUENCE [LARGE SCALE GENOMIC DNA]</scope>
    <source>
        <strain evidence="4">DSM 5847</strain>
    </source>
</reference>
<dbReference type="PATRIC" id="fig|1121318.3.peg.795"/>
<dbReference type="EMBL" id="LHUR01000012">
    <property type="protein sequence ID" value="KOA20649.1"/>
    <property type="molecule type" value="Genomic_DNA"/>
</dbReference>
<proteinExistence type="inferred from homology"/>
<dbReference type="Pfam" id="PF21447">
    <property type="entry name" value="Ppx-GppA_III"/>
    <property type="match status" value="1"/>
</dbReference>
<keyword evidence="4" id="KW-1185">Reference proteome</keyword>
<dbReference type="InterPro" id="IPR048950">
    <property type="entry name" value="Ppx_GppA_C"/>
</dbReference>
<dbReference type="InterPro" id="IPR050273">
    <property type="entry name" value="GppA/Ppx_hydrolase"/>
</dbReference>
<dbReference type="Proteomes" id="UP000037043">
    <property type="component" value="Unassembled WGS sequence"/>
</dbReference>
<gene>
    <name evidence="3" type="primary">gppA</name>
    <name evidence="3" type="ORF">CLHOM_07910</name>
</gene>
<dbReference type="SUPFAM" id="SSF109604">
    <property type="entry name" value="HD-domain/PDEase-like"/>
    <property type="match status" value="1"/>
</dbReference>
<dbReference type="GO" id="GO:0006357">
    <property type="term" value="P:regulation of transcription by RNA polymerase II"/>
    <property type="evidence" value="ECO:0007669"/>
    <property type="project" value="TreeGrafter"/>
</dbReference>
<dbReference type="InterPro" id="IPR003607">
    <property type="entry name" value="HD/PDEase_dom"/>
</dbReference>
<dbReference type="STRING" id="36844.SAMN04488501_103212"/>
<evidence type="ECO:0000313" key="4">
    <source>
        <dbReference type="Proteomes" id="UP000037043"/>
    </source>
</evidence>
<dbReference type="EC" id="3.6.1.40" evidence="3"/>
<sequence length="194" mass="22448">MNINSYISEEEVLSISEKYISSQNLAHSIKVADYSLVLFDALKEELKLSCKYKAILKYSALLHDIGYYIDKKKHHKHTKNIIMIDSNFNKIPDEFRNFMALISSSHRKDIDKDIKYYSKELQQECLKLISILRIADSLDHTHKFDIKLHKASVQNKTLNISLIGTEASNIIDRLEKKSKLIKDVFNIGVSCEIN</sequence>
<name>A0A0L6ZCE2_9CLOT</name>
<evidence type="ECO:0000259" key="2">
    <source>
        <dbReference type="Pfam" id="PF21447"/>
    </source>
</evidence>
<evidence type="ECO:0000313" key="3">
    <source>
        <dbReference type="EMBL" id="KOA20649.1"/>
    </source>
</evidence>
<feature type="domain" description="Ppx/GppA phosphatase C-terminal" evidence="2">
    <location>
        <begin position="13"/>
        <end position="162"/>
    </location>
</feature>
<evidence type="ECO:0000256" key="1">
    <source>
        <dbReference type="ARBA" id="ARBA00007125"/>
    </source>
</evidence>
<dbReference type="RefSeq" id="WP_052220381.1">
    <property type="nucleotide sequence ID" value="NZ_LHUR01000012.1"/>
</dbReference>
<accession>A0A0L6ZCE2</accession>
<organism evidence="3 4">
    <name type="scientific">Clostridium homopropionicum DSM 5847</name>
    <dbReference type="NCBI Taxonomy" id="1121318"/>
    <lineage>
        <taxon>Bacteria</taxon>
        <taxon>Bacillati</taxon>
        <taxon>Bacillota</taxon>
        <taxon>Clostridia</taxon>
        <taxon>Eubacteriales</taxon>
        <taxon>Clostridiaceae</taxon>
        <taxon>Clostridium</taxon>
    </lineage>
</organism>
<keyword evidence="3" id="KW-0378">Hydrolase</keyword>
<dbReference type="GO" id="GO:0008894">
    <property type="term" value="F:guanosine-5'-triphosphate,3'-diphosphate diphosphatase activity"/>
    <property type="evidence" value="ECO:0007669"/>
    <property type="project" value="UniProtKB-EC"/>
</dbReference>
<comment type="caution">
    <text evidence="3">The sequence shown here is derived from an EMBL/GenBank/DDBJ whole genome shotgun (WGS) entry which is preliminary data.</text>
</comment>
<protein>
    <submittedName>
        <fullName evidence="3">Guanosine-5'-triphosphate,3'-diphosphate pyrophosphatase</fullName>
        <ecNumber evidence="3">3.6.1.40</ecNumber>
    </submittedName>
</protein>
<dbReference type="Gene3D" id="1.10.3210.10">
    <property type="entry name" value="Hypothetical protein af1432"/>
    <property type="match status" value="1"/>
</dbReference>
<comment type="similarity">
    <text evidence="1">Belongs to the GppA/Ppx family.</text>
</comment>
<dbReference type="PANTHER" id="PTHR30005:SF0">
    <property type="entry name" value="RETROGRADE REGULATION PROTEIN 2"/>
    <property type="match status" value="1"/>
</dbReference>
<dbReference type="PANTHER" id="PTHR30005">
    <property type="entry name" value="EXOPOLYPHOSPHATASE"/>
    <property type="match status" value="1"/>
</dbReference>